<dbReference type="OrthoDB" id="27917at2759"/>
<evidence type="ECO:0000256" key="6">
    <source>
        <dbReference type="ARBA" id="ARBA00022846"/>
    </source>
</evidence>
<keyword evidence="4" id="KW-0433">Leucine-rich repeat</keyword>
<evidence type="ECO:0000256" key="5">
    <source>
        <dbReference type="ARBA" id="ARBA00022737"/>
    </source>
</evidence>
<dbReference type="GO" id="GO:0005929">
    <property type="term" value="C:cilium"/>
    <property type="evidence" value="ECO:0007669"/>
    <property type="project" value="TreeGrafter"/>
</dbReference>
<comment type="function">
    <text evidence="1">Cilium-specific protein required for cilia structures.</text>
</comment>
<protein>
    <recommendedName>
        <fullName evidence="11">Dynein axonemal assembly factor 1 homolog</fullName>
    </recommendedName>
    <alternativeName>
        <fullName evidence="13">Dynein regulatory complex subunit 3</fullName>
    </alternativeName>
</protein>
<evidence type="ECO:0000256" key="3">
    <source>
        <dbReference type="ARBA" id="ARBA00022490"/>
    </source>
</evidence>
<keyword evidence="15" id="KW-1185">Reference proteome</keyword>
<dbReference type="PANTHER" id="PTHR45973">
    <property type="entry name" value="PROTEIN PHOSPHATASE 1 REGULATORY SUBUNIT SDS22-RELATED"/>
    <property type="match status" value="1"/>
</dbReference>
<evidence type="ECO:0000313" key="14">
    <source>
        <dbReference type="EMBL" id="KRT78159.1"/>
    </source>
</evidence>
<reference evidence="14 15" key="1">
    <citation type="submission" date="2015-09" db="EMBL/GenBank/DDBJ databases">
        <title>Draft genome of the scarab beetle Oryctes borbonicus.</title>
        <authorList>
            <person name="Meyer J.M."/>
            <person name="Markov G.V."/>
            <person name="Baskaran P."/>
            <person name="Herrmann M."/>
            <person name="Sommer R.J."/>
            <person name="Roedelsperger C."/>
        </authorList>
    </citation>
    <scope>NUCLEOTIDE SEQUENCE [LARGE SCALE GENOMIC DNA]</scope>
    <source>
        <strain evidence="14">OB123</strain>
        <tissue evidence="14">Whole animal</tissue>
    </source>
</reference>
<dbReference type="InterPro" id="IPR050576">
    <property type="entry name" value="Cilia_flagella_integrity"/>
</dbReference>
<dbReference type="InterPro" id="IPR032675">
    <property type="entry name" value="LRR_dom_sf"/>
</dbReference>
<evidence type="ECO:0000256" key="1">
    <source>
        <dbReference type="ARBA" id="ARBA00003843"/>
    </source>
</evidence>
<dbReference type="Pfam" id="PF13855">
    <property type="entry name" value="LRR_8"/>
    <property type="match status" value="1"/>
</dbReference>
<evidence type="ECO:0000313" key="15">
    <source>
        <dbReference type="Proteomes" id="UP000051574"/>
    </source>
</evidence>
<evidence type="ECO:0000256" key="13">
    <source>
        <dbReference type="ARBA" id="ARBA00040950"/>
    </source>
</evidence>
<keyword evidence="8" id="KW-0969">Cilium</keyword>
<evidence type="ECO:0000256" key="7">
    <source>
        <dbReference type="ARBA" id="ARBA00023054"/>
    </source>
</evidence>
<proteinExistence type="inferred from homology"/>
<sequence length="114" mass="13293">MDPCAKREPQVIDHQMIEKCLEEQGLKGEAGRLARLEGIPWDEVEKIRLEFMNILRIDHLWVLPGLKKLSLSNNLIERIENLETLVNLVELDLSFNKINRIKHLDMLVNLKVLT</sequence>
<keyword evidence="9" id="KW-0206">Cytoskeleton</keyword>
<dbReference type="AlphaFoldDB" id="A0A0T6ASR5"/>
<dbReference type="SMART" id="SM00365">
    <property type="entry name" value="LRR_SD22"/>
    <property type="match status" value="2"/>
</dbReference>
<comment type="subcellular location">
    <subcellularLocation>
        <location evidence="2">Cytoplasm</location>
        <location evidence="2">Cytoskeleton</location>
        <location evidence="2">Flagellum axoneme</location>
    </subcellularLocation>
</comment>
<keyword evidence="3" id="KW-0963">Cytoplasm</keyword>
<keyword evidence="6" id="KW-0282">Flagellum</keyword>
<dbReference type="PANTHER" id="PTHR45973:SF12">
    <property type="entry name" value="DYNEIN REGULATORY COMPLEX SUBUNIT 3"/>
    <property type="match status" value="1"/>
</dbReference>
<keyword evidence="7" id="KW-0175">Coiled coil</keyword>
<keyword evidence="10" id="KW-0966">Cell projection</keyword>
<dbReference type="PROSITE" id="PS51450">
    <property type="entry name" value="LRR"/>
    <property type="match status" value="2"/>
</dbReference>
<dbReference type="Proteomes" id="UP000051574">
    <property type="component" value="Unassembled WGS sequence"/>
</dbReference>
<dbReference type="Gene3D" id="3.80.10.10">
    <property type="entry name" value="Ribonuclease Inhibitor"/>
    <property type="match status" value="1"/>
</dbReference>
<organism evidence="14 15">
    <name type="scientific">Oryctes borbonicus</name>
    <dbReference type="NCBI Taxonomy" id="1629725"/>
    <lineage>
        <taxon>Eukaryota</taxon>
        <taxon>Metazoa</taxon>
        <taxon>Ecdysozoa</taxon>
        <taxon>Arthropoda</taxon>
        <taxon>Hexapoda</taxon>
        <taxon>Insecta</taxon>
        <taxon>Pterygota</taxon>
        <taxon>Neoptera</taxon>
        <taxon>Endopterygota</taxon>
        <taxon>Coleoptera</taxon>
        <taxon>Polyphaga</taxon>
        <taxon>Scarabaeiformia</taxon>
        <taxon>Scarabaeidae</taxon>
        <taxon>Dynastinae</taxon>
        <taxon>Oryctes</taxon>
    </lineage>
</organism>
<evidence type="ECO:0000256" key="2">
    <source>
        <dbReference type="ARBA" id="ARBA00004611"/>
    </source>
</evidence>
<name>A0A0T6ASR5_9SCAR</name>
<dbReference type="InterPro" id="IPR001611">
    <property type="entry name" value="Leu-rich_rpt"/>
</dbReference>
<dbReference type="EMBL" id="LJIG01022900">
    <property type="protein sequence ID" value="KRT78159.1"/>
    <property type="molecule type" value="Genomic_DNA"/>
</dbReference>
<evidence type="ECO:0000256" key="12">
    <source>
        <dbReference type="ARBA" id="ARBA00038378"/>
    </source>
</evidence>
<gene>
    <name evidence="14" type="ORF">AMK59_7663</name>
</gene>
<evidence type="ECO:0000256" key="8">
    <source>
        <dbReference type="ARBA" id="ARBA00023069"/>
    </source>
</evidence>
<evidence type="ECO:0000256" key="4">
    <source>
        <dbReference type="ARBA" id="ARBA00022614"/>
    </source>
</evidence>
<comment type="caution">
    <text evidence="14">The sequence shown here is derived from an EMBL/GenBank/DDBJ whole genome shotgun (WGS) entry which is preliminary data.</text>
</comment>
<evidence type="ECO:0000256" key="9">
    <source>
        <dbReference type="ARBA" id="ARBA00023212"/>
    </source>
</evidence>
<dbReference type="SUPFAM" id="SSF52058">
    <property type="entry name" value="L domain-like"/>
    <property type="match status" value="1"/>
</dbReference>
<evidence type="ECO:0000256" key="10">
    <source>
        <dbReference type="ARBA" id="ARBA00023273"/>
    </source>
</evidence>
<comment type="similarity">
    <text evidence="12">Belongs to the DRC3 family.</text>
</comment>
<feature type="non-terminal residue" evidence="14">
    <location>
        <position position="114"/>
    </location>
</feature>
<evidence type="ECO:0000256" key="11">
    <source>
        <dbReference type="ARBA" id="ARBA00024433"/>
    </source>
</evidence>
<keyword evidence="5" id="KW-0677">Repeat</keyword>
<accession>A0A0T6ASR5</accession>